<evidence type="ECO:0000313" key="4">
    <source>
        <dbReference type="Proteomes" id="UP001499933"/>
    </source>
</evidence>
<dbReference type="RefSeq" id="WP_344092924.1">
    <property type="nucleotide sequence ID" value="NZ_BAAAOG010000002.1"/>
</dbReference>
<dbReference type="InterPro" id="IPR011761">
    <property type="entry name" value="ATP-grasp"/>
</dbReference>
<sequence>MNDNKPIVLIGFSQAFAAIEAAWSLQAAGLRVVAFGRRGVRTALSRIRGVDVMEITAPESSVAGALADLEHAIKELGPSAVLPLDDASLWLLARTNLGEVTLIGPSRNGADLALDKSEQLTAAERAGFAVPPTLRVRDGVLTGDVAWPIVLKAADAVRQEGDRLVRPRGAICADWDELTAALPTLGAGELLCQPLLSGTGEGIFGFADESGPTALSAHRRVRMVNPHGSASSACESIDVESSLIAPVERLLDSVGWTGLFMVELLRDKSGVAWFMELNGRAWGSLALARRRGYEYPAWAAQHSLGLARRPALPAAPPRVLARHLGRELAHFLFVLRGPQSAAVKNWPSRGRTALDLLTVTRQDRLYNWNARQPSVLAADTIGTLTELVSGRKRT</sequence>
<dbReference type="EMBL" id="BAAAOG010000002">
    <property type="protein sequence ID" value="GAA1953963.1"/>
    <property type="molecule type" value="Genomic_DNA"/>
</dbReference>
<gene>
    <name evidence="3" type="ORF">GCM10009776_14810</name>
</gene>
<evidence type="ECO:0000256" key="1">
    <source>
        <dbReference type="PROSITE-ProRule" id="PRU00409"/>
    </source>
</evidence>
<protein>
    <recommendedName>
        <fullName evidence="2">ATP-grasp domain-containing protein</fullName>
    </recommendedName>
</protein>
<name>A0ABP5BWL9_9MICO</name>
<accession>A0ABP5BWL9</accession>
<proteinExistence type="predicted"/>
<feature type="domain" description="ATP-grasp" evidence="2">
    <location>
        <begin position="120"/>
        <end position="304"/>
    </location>
</feature>
<keyword evidence="4" id="KW-1185">Reference proteome</keyword>
<comment type="caution">
    <text evidence="3">The sequence shown here is derived from an EMBL/GenBank/DDBJ whole genome shotgun (WGS) entry which is preliminary data.</text>
</comment>
<keyword evidence="1" id="KW-0547">Nucleotide-binding</keyword>
<keyword evidence="1" id="KW-0067">ATP-binding</keyword>
<dbReference type="SUPFAM" id="SSF56059">
    <property type="entry name" value="Glutathione synthetase ATP-binding domain-like"/>
    <property type="match status" value="1"/>
</dbReference>
<organism evidence="3 4">
    <name type="scientific">Microbacterium deminutum</name>
    <dbReference type="NCBI Taxonomy" id="344164"/>
    <lineage>
        <taxon>Bacteria</taxon>
        <taxon>Bacillati</taxon>
        <taxon>Actinomycetota</taxon>
        <taxon>Actinomycetes</taxon>
        <taxon>Micrococcales</taxon>
        <taxon>Microbacteriaceae</taxon>
        <taxon>Microbacterium</taxon>
    </lineage>
</organism>
<evidence type="ECO:0000313" key="3">
    <source>
        <dbReference type="EMBL" id="GAA1953963.1"/>
    </source>
</evidence>
<evidence type="ECO:0000259" key="2">
    <source>
        <dbReference type="PROSITE" id="PS50975"/>
    </source>
</evidence>
<dbReference type="PROSITE" id="PS50975">
    <property type="entry name" value="ATP_GRASP"/>
    <property type="match status" value="1"/>
</dbReference>
<dbReference type="Proteomes" id="UP001499933">
    <property type="component" value="Unassembled WGS sequence"/>
</dbReference>
<dbReference type="Gene3D" id="3.30.470.20">
    <property type="entry name" value="ATP-grasp fold, B domain"/>
    <property type="match status" value="1"/>
</dbReference>
<reference evidence="4" key="1">
    <citation type="journal article" date="2019" name="Int. J. Syst. Evol. Microbiol.">
        <title>The Global Catalogue of Microorganisms (GCM) 10K type strain sequencing project: providing services to taxonomists for standard genome sequencing and annotation.</title>
        <authorList>
            <consortium name="The Broad Institute Genomics Platform"/>
            <consortium name="The Broad Institute Genome Sequencing Center for Infectious Disease"/>
            <person name="Wu L."/>
            <person name="Ma J."/>
        </authorList>
    </citation>
    <scope>NUCLEOTIDE SEQUENCE [LARGE SCALE GENOMIC DNA]</scope>
    <source>
        <strain evidence="4">JCM 14901</strain>
    </source>
</reference>